<accession>A0A8D0CCE3</accession>
<dbReference type="GO" id="GO:0031016">
    <property type="term" value="P:pancreas development"/>
    <property type="evidence" value="ECO:0007669"/>
    <property type="project" value="TreeGrafter"/>
</dbReference>
<keyword evidence="1" id="KW-0732">Signal</keyword>
<name>A0A8D0CCE3_SCLFO</name>
<organism evidence="2 3">
    <name type="scientific">Scleropages formosus</name>
    <name type="common">Asian bonytongue</name>
    <name type="synonym">Osteoglossum formosum</name>
    <dbReference type="NCBI Taxonomy" id="113540"/>
    <lineage>
        <taxon>Eukaryota</taxon>
        <taxon>Metazoa</taxon>
        <taxon>Chordata</taxon>
        <taxon>Craniata</taxon>
        <taxon>Vertebrata</taxon>
        <taxon>Euteleostomi</taxon>
        <taxon>Actinopterygii</taxon>
        <taxon>Neopterygii</taxon>
        <taxon>Teleostei</taxon>
        <taxon>Osteoglossocephala</taxon>
        <taxon>Osteoglossomorpha</taxon>
        <taxon>Osteoglossiformes</taxon>
        <taxon>Osteoglossidae</taxon>
        <taxon>Scleropages</taxon>
    </lineage>
</organism>
<sequence>MSVRAGRLVLLCVCLAVTGGAAVHVTVADRQRHAMLFQPVELRCHFSSSSSQVPVVQWWYKSYCHDDTRSSFGLPQPPVPRGPGSGADARLDCADSGRTVRPVASGQGSSMTLGEYYRGRDIAIINSTCAVSVYECECVCVCVSVSVCVCVSVRERERQKERERERQRDRAITEPQGLWKLSRTFSHWFCAIIRPSPCLPCFPLVCHSR</sequence>
<protein>
    <submittedName>
        <fullName evidence="2">Si:zfos-1011f11.2</fullName>
    </submittedName>
</protein>
<keyword evidence="3" id="KW-1185">Reference proteome</keyword>
<evidence type="ECO:0000313" key="3">
    <source>
        <dbReference type="Proteomes" id="UP000694397"/>
    </source>
</evidence>
<feature type="chain" id="PRO_5034452037" evidence="1">
    <location>
        <begin position="23"/>
        <end position="209"/>
    </location>
</feature>
<dbReference type="OrthoDB" id="8943907at2759"/>
<dbReference type="GeneTree" id="ENSGT00950000183058"/>
<dbReference type="PANTHER" id="PTHR15923">
    <property type="entry name" value="TRANSMEMBRANE AND IMMUNOGLOBULIN DOMAIN-CONTAINING PROTEIN"/>
    <property type="match status" value="1"/>
</dbReference>
<dbReference type="Ensembl" id="ENSSFOT00015051441.1">
    <property type="protein sequence ID" value="ENSSFOP00015061858.1"/>
    <property type="gene ID" value="ENSSFOG00015032534.1"/>
</dbReference>
<proteinExistence type="predicted"/>
<feature type="signal peptide" evidence="1">
    <location>
        <begin position="1"/>
        <end position="22"/>
    </location>
</feature>
<evidence type="ECO:0000256" key="1">
    <source>
        <dbReference type="SAM" id="SignalP"/>
    </source>
</evidence>
<reference evidence="2" key="3">
    <citation type="submission" date="2025-09" db="UniProtKB">
        <authorList>
            <consortium name="Ensembl"/>
        </authorList>
    </citation>
    <scope>IDENTIFICATION</scope>
</reference>
<evidence type="ECO:0000313" key="2">
    <source>
        <dbReference type="Ensembl" id="ENSSFOP00015061858.1"/>
    </source>
</evidence>
<dbReference type="GO" id="GO:0016020">
    <property type="term" value="C:membrane"/>
    <property type="evidence" value="ECO:0007669"/>
    <property type="project" value="TreeGrafter"/>
</dbReference>
<reference evidence="2" key="2">
    <citation type="submission" date="2025-08" db="UniProtKB">
        <authorList>
            <consortium name="Ensembl"/>
        </authorList>
    </citation>
    <scope>IDENTIFICATION</scope>
</reference>
<dbReference type="Proteomes" id="UP000694397">
    <property type="component" value="Chromosome 14"/>
</dbReference>
<reference evidence="2 3" key="1">
    <citation type="submission" date="2019-04" db="EMBL/GenBank/DDBJ databases">
        <authorList>
            <consortium name="Wellcome Sanger Institute Data Sharing"/>
        </authorList>
    </citation>
    <scope>NUCLEOTIDE SEQUENCE [LARGE SCALE GENOMIC DNA]</scope>
</reference>
<dbReference type="InterPro" id="IPR051874">
    <property type="entry name" value="Ig-like_domain-LISCH7"/>
</dbReference>
<dbReference type="AlphaFoldDB" id="A0A8D0CCE3"/>
<dbReference type="PANTHER" id="PTHR15923:SF0">
    <property type="entry name" value="IMMUNOGLOBULIN-LIKE DOMAIN-CONTAINING RECEPTOR 2"/>
    <property type="match status" value="1"/>
</dbReference>